<reference evidence="1" key="1">
    <citation type="submission" date="2021-06" db="EMBL/GenBank/DDBJ databases">
        <title>Parelaphostrongylus tenuis whole genome reference sequence.</title>
        <authorList>
            <person name="Garwood T.J."/>
            <person name="Larsen P.A."/>
            <person name="Fountain-Jones N.M."/>
            <person name="Garbe J.R."/>
            <person name="Macchietto M.G."/>
            <person name="Kania S.A."/>
            <person name="Gerhold R.W."/>
            <person name="Richards J.E."/>
            <person name="Wolf T.M."/>
        </authorList>
    </citation>
    <scope>NUCLEOTIDE SEQUENCE</scope>
    <source>
        <strain evidence="1">MNPRO001-30</strain>
        <tissue evidence="1">Meninges</tissue>
    </source>
</reference>
<organism evidence="1 2">
    <name type="scientific">Parelaphostrongylus tenuis</name>
    <name type="common">Meningeal worm</name>
    <dbReference type="NCBI Taxonomy" id="148309"/>
    <lineage>
        <taxon>Eukaryota</taxon>
        <taxon>Metazoa</taxon>
        <taxon>Ecdysozoa</taxon>
        <taxon>Nematoda</taxon>
        <taxon>Chromadorea</taxon>
        <taxon>Rhabditida</taxon>
        <taxon>Rhabditina</taxon>
        <taxon>Rhabditomorpha</taxon>
        <taxon>Strongyloidea</taxon>
        <taxon>Metastrongylidae</taxon>
        <taxon>Parelaphostrongylus</taxon>
    </lineage>
</organism>
<comment type="caution">
    <text evidence="1">The sequence shown here is derived from an EMBL/GenBank/DDBJ whole genome shotgun (WGS) entry which is preliminary data.</text>
</comment>
<evidence type="ECO:0000313" key="2">
    <source>
        <dbReference type="Proteomes" id="UP001196413"/>
    </source>
</evidence>
<keyword evidence="2" id="KW-1185">Reference proteome</keyword>
<dbReference type="Gene3D" id="2.60.40.3770">
    <property type="match status" value="1"/>
</dbReference>
<dbReference type="EMBL" id="JAHQIW010006927">
    <property type="protein sequence ID" value="KAJ1371173.1"/>
    <property type="molecule type" value="Genomic_DNA"/>
</dbReference>
<evidence type="ECO:0008006" key="3">
    <source>
        <dbReference type="Google" id="ProtNLM"/>
    </source>
</evidence>
<dbReference type="Proteomes" id="UP001196413">
    <property type="component" value="Unassembled WGS sequence"/>
</dbReference>
<gene>
    <name evidence="1" type="ORF">KIN20_033074</name>
</gene>
<protein>
    <recommendedName>
        <fullName evidence="3">Phlebovirus glycoprotein G2 fusion domain-containing protein</fullName>
    </recommendedName>
</protein>
<sequence length="153" mass="16989">MPSATFQQTKTGRVQAIIPRMTTAEIILSIQDELRTEVVVDSVKCHIGNTSIQGCYKCEKGALAQITCTSETPARAEIVCPSATFTVPCEREGKHSKLHFSFRQARVQEKCTVTCGTIITRFEVGGILKFTDTASTMFNKWLHGDTKIEMEIQ</sequence>
<accession>A0AAD5R7F2</accession>
<evidence type="ECO:0000313" key="1">
    <source>
        <dbReference type="EMBL" id="KAJ1371173.1"/>
    </source>
</evidence>
<dbReference type="AlphaFoldDB" id="A0AAD5R7F2"/>
<name>A0AAD5R7F2_PARTN</name>
<proteinExistence type="predicted"/>